<protein>
    <recommendedName>
        <fullName evidence="7">MPN domain-containing protein</fullName>
    </recommendedName>
</protein>
<dbReference type="Pfam" id="PF04002">
    <property type="entry name" value="RadC"/>
    <property type="match status" value="1"/>
</dbReference>
<evidence type="ECO:0000256" key="5">
    <source>
        <dbReference type="ARBA" id="ARBA00023049"/>
    </source>
</evidence>
<dbReference type="NCBIfam" id="NF000642">
    <property type="entry name" value="PRK00024.1"/>
    <property type="match status" value="1"/>
</dbReference>
<dbReference type="InterPro" id="IPR020891">
    <property type="entry name" value="UPF0758_CS"/>
</dbReference>
<accession>A0A161Y6E1</accession>
<dbReference type="InterPro" id="IPR037518">
    <property type="entry name" value="MPN"/>
</dbReference>
<keyword evidence="4" id="KW-0862">Zinc</keyword>
<keyword evidence="3" id="KW-0378">Hydrolase</keyword>
<evidence type="ECO:0000256" key="3">
    <source>
        <dbReference type="ARBA" id="ARBA00022801"/>
    </source>
</evidence>
<dbReference type="GO" id="GO:0046872">
    <property type="term" value="F:metal ion binding"/>
    <property type="evidence" value="ECO:0007669"/>
    <property type="project" value="UniProtKB-KW"/>
</dbReference>
<dbReference type="InterPro" id="IPR025657">
    <property type="entry name" value="RadC_JAB"/>
</dbReference>
<dbReference type="CDD" id="cd08071">
    <property type="entry name" value="MPN_DUF2466"/>
    <property type="match status" value="1"/>
</dbReference>
<dbReference type="InterPro" id="IPR046778">
    <property type="entry name" value="UPF0758_N"/>
</dbReference>
<keyword evidence="5" id="KW-0482">Metalloprotease</keyword>
<reference evidence="8 9" key="1">
    <citation type="submission" date="2013-07" db="EMBL/GenBank/DDBJ databases">
        <title>Comparative Genomic and Metabolomic Analysis of Twelve Strains of Pseudoalteromonas luteoviolacea.</title>
        <authorList>
            <person name="Vynne N.G."/>
            <person name="Mansson M."/>
            <person name="Gram L."/>
        </authorList>
    </citation>
    <scope>NUCLEOTIDE SEQUENCE [LARGE SCALE GENOMIC DNA]</scope>
    <source>
        <strain evidence="8 9">NCIMB 1942</strain>
    </source>
</reference>
<dbReference type="Pfam" id="PF20582">
    <property type="entry name" value="UPF0758_N"/>
    <property type="match status" value="1"/>
</dbReference>
<name>A0A161Y6E1_9GAMM</name>
<dbReference type="OrthoDB" id="9804482at2"/>
<dbReference type="RefSeq" id="WP_063376166.1">
    <property type="nucleotide sequence ID" value="NZ_AUXT01000112.1"/>
</dbReference>
<dbReference type="GO" id="GO:0008237">
    <property type="term" value="F:metallopeptidase activity"/>
    <property type="evidence" value="ECO:0007669"/>
    <property type="project" value="UniProtKB-KW"/>
</dbReference>
<comment type="similarity">
    <text evidence="6">Belongs to the UPF0758 family.</text>
</comment>
<keyword evidence="1" id="KW-0645">Protease</keyword>
<dbReference type="AlphaFoldDB" id="A0A161Y6E1"/>
<keyword evidence="2" id="KW-0479">Metal-binding</keyword>
<evidence type="ECO:0000313" key="9">
    <source>
        <dbReference type="Proteomes" id="UP000076587"/>
    </source>
</evidence>
<evidence type="ECO:0000256" key="2">
    <source>
        <dbReference type="ARBA" id="ARBA00022723"/>
    </source>
</evidence>
<evidence type="ECO:0000256" key="6">
    <source>
        <dbReference type="RuleBase" id="RU003797"/>
    </source>
</evidence>
<dbReference type="EMBL" id="AUXT01000112">
    <property type="protein sequence ID" value="KZN51134.1"/>
    <property type="molecule type" value="Genomic_DNA"/>
</dbReference>
<dbReference type="GO" id="GO:0006508">
    <property type="term" value="P:proteolysis"/>
    <property type="evidence" value="ECO:0007669"/>
    <property type="project" value="UniProtKB-KW"/>
</dbReference>
<proteinExistence type="inferred from homology"/>
<evidence type="ECO:0000313" key="8">
    <source>
        <dbReference type="EMBL" id="KZN51134.1"/>
    </source>
</evidence>
<feature type="domain" description="MPN" evidence="7">
    <location>
        <begin position="102"/>
        <end position="224"/>
    </location>
</feature>
<dbReference type="NCBIfam" id="TIGR00608">
    <property type="entry name" value="radc"/>
    <property type="match status" value="1"/>
</dbReference>
<evidence type="ECO:0000256" key="1">
    <source>
        <dbReference type="ARBA" id="ARBA00022670"/>
    </source>
</evidence>
<dbReference type="Gene3D" id="3.40.140.10">
    <property type="entry name" value="Cytidine Deaminase, domain 2"/>
    <property type="match status" value="1"/>
</dbReference>
<dbReference type="SUPFAM" id="SSF47781">
    <property type="entry name" value="RuvA domain 2-like"/>
    <property type="match status" value="1"/>
</dbReference>
<dbReference type="PROSITE" id="PS50249">
    <property type="entry name" value="MPN"/>
    <property type="match status" value="1"/>
</dbReference>
<sequence length="224" mass="24854">MQLSALPEQSRPREKLLALGPSSLSDAELLAIFLRTGVSGMNAIELAESLLTQRGSLQRLFNSTQHDFVQLKGVGDAKYVQFQAVLELCKRYLKEGCHREVYFGNPQRVYDYLSIQLKGLEHEVFMALYLDSQNQLIKDEVLFSGTINAASVYPREVIKAALKYNAAGIIFAHNHPSGVSEPSYADKVLTEKLQKALALIDIKVLDHIIVAGNRCASFAKMGLL</sequence>
<dbReference type="InterPro" id="IPR010994">
    <property type="entry name" value="RuvA_2-like"/>
</dbReference>
<organism evidence="8 9">
    <name type="scientific">Pseudoalteromonas luteoviolacea NCIMB 1942</name>
    <dbReference type="NCBI Taxonomy" id="1365253"/>
    <lineage>
        <taxon>Bacteria</taxon>
        <taxon>Pseudomonadati</taxon>
        <taxon>Pseudomonadota</taxon>
        <taxon>Gammaproteobacteria</taxon>
        <taxon>Alteromonadales</taxon>
        <taxon>Pseudoalteromonadaceae</taxon>
        <taxon>Pseudoalteromonas</taxon>
    </lineage>
</organism>
<dbReference type="Proteomes" id="UP000076587">
    <property type="component" value="Unassembled WGS sequence"/>
</dbReference>
<evidence type="ECO:0000256" key="4">
    <source>
        <dbReference type="ARBA" id="ARBA00022833"/>
    </source>
</evidence>
<dbReference type="PANTHER" id="PTHR30471">
    <property type="entry name" value="DNA REPAIR PROTEIN RADC"/>
    <property type="match status" value="1"/>
</dbReference>
<comment type="caution">
    <text evidence="8">The sequence shown here is derived from an EMBL/GenBank/DDBJ whole genome shotgun (WGS) entry which is preliminary data.</text>
</comment>
<gene>
    <name evidence="8" type="ORF">N482_00575</name>
</gene>
<dbReference type="PROSITE" id="PS01302">
    <property type="entry name" value="UPF0758"/>
    <property type="match status" value="1"/>
</dbReference>
<dbReference type="PANTHER" id="PTHR30471:SF3">
    <property type="entry name" value="UPF0758 PROTEIN YEES-RELATED"/>
    <property type="match status" value="1"/>
</dbReference>
<dbReference type="InterPro" id="IPR001405">
    <property type="entry name" value="UPF0758"/>
</dbReference>
<evidence type="ECO:0000259" key="7">
    <source>
        <dbReference type="PROSITE" id="PS50249"/>
    </source>
</evidence>
<dbReference type="PATRIC" id="fig|1365253.3.peg.1314"/>